<sequence length="48" mass="5683">MSPKINGICELFLKTILNEFYQVTFRKRCMVFSTHYNPILMNGSLNIR</sequence>
<organism evidence="1">
    <name type="scientific">Yersinia enterocolitica</name>
    <dbReference type="NCBI Taxonomy" id="630"/>
    <lineage>
        <taxon>Bacteria</taxon>
        <taxon>Pseudomonadati</taxon>
        <taxon>Pseudomonadota</taxon>
        <taxon>Gammaproteobacteria</taxon>
        <taxon>Enterobacterales</taxon>
        <taxon>Yersiniaceae</taxon>
        <taxon>Yersinia</taxon>
    </lineage>
</organism>
<reference evidence="1" key="4">
    <citation type="submission" date="1999-02" db="EMBL/GenBank/DDBJ databases">
        <authorList>
            <person name="Rakin A.V."/>
        </authorList>
    </citation>
    <scope>NUCLEOTIDE SEQUENCE</scope>
    <source>
        <strain evidence="1">WA 314</strain>
    </source>
</reference>
<name>Q9X9H7_YEREN</name>
<dbReference type="EMBL" id="AJ132945">
    <property type="protein sequence ID" value="CAB46582.1"/>
    <property type="molecule type" value="Genomic_DNA"/>
</dbReference>
<reference evidence="1" key="3">
    <citation type="journal article" date="1999" name="Infect. Immun.">
        <title>Common and specific characteristics of the high-pathogenicity island of Yersinia enterocolitica.</title>
        <authorList>
            <person name="Rakin A."/>
            <person name="Noelting C."/>
            <person name="Schubert S."/>
            <person name="Heesemann J."/>
        </authorList>
    </citation>
    <scope>NUCLEOTIDE SEQUENCE</scope>
    <source>
        <strain evidence="1">WA 314</strain>
    </source>
</reference>
<reference evidence="1" key="5">
    <citation type="journal article" date="2000" name="FEMS Microbiol. Lett.">
        <title>Local hopping of IS3 elements into the A+T-rich part of the high-pathogenicity island in Yersinia enterocolitica 1B, O:8.</title>
        <authorList>
            <person name="Rakin A."/>
            <person name="Schubert S."/>
            <person name="Guilvout I."/>
            <person name="Carniel E."/>
            <person name="Heesemann J."/>
        </authorList>
    </citation>
    <scope>NUCLEOTIDE SEQUENCE</scope>
    <source>
        <strain evidence="1">WA 314</strain>
    </source>
</reference>
<reference evidence="1" key="1">
    <citation type="journal article" date="1995" name="FEMS Microbiol. Lett.">
        <title>Virulence-associated fyuA/irp2 gene cluster of Yersinia enterocolitica biotype 1B carries a novel insertion sequence IS1328.</title>
        <authorList>
            <person name="Rakin A."/>
            <person name="Heesemann J."/>
        </authorList>
    </citation>
    <scope>NUCLEOTIDE SEQUENCE</scope>
    <source>
        <strain evidence="1">WA 314</strain>
    </source>
</reference>
<dbReference type="AlphaFoldDB" id="Q9X9H7"/>
<protein>
    <submittedName>
        <fullName evidence="1">Uncharacterized protein</fullName>
    </submittedName>
</protein>
<proteinExistence type="predicted"/>
<evidence type="ECO:0000313" key="1">
    <source>
        <dbReference type="EMBL" id="CAB46582.1"/>
    </source>
</evidence>
<reference evidence="1" key="2">
    <citation type="journal article" date="1996" name="J. Bacteriol.">
        <title>Characterization of a large chromosomal "high-pathogenicity island" in biotype 1B Yersinia enterocolitica.</title>
        <authorList>
            <person name="Carniel E."/>
            <person name="Guilvout I."/>
            <person name="Prentice M."/>
        </authorList>
    </citation>
    <scope>NUCLEOTIDE SEQUENCE</scope>
    <source>
        <strain evidence="1">WA 314</strain>
    </source>
</reference>
<accession>Q9X9H7</accession>